<comment type="caution">
    <text evidence="3">The sequence shown here is derived from an EMBL/GenBank/DDBJ whole genome shotgun (WGS) entry which is preliminary data.</text>
</comment>
<feature type="compositionally biased region" description="Low complexity" evidence="2">
    <location>
        <begin position="38"/>
        <end position="52"/>
    </location>
</feature>
<evidence type="ECO:0000256" key="1">
    <source>
        <dbReference type="SAM" id="Coils"/>
    </source>
</evidence>
<protein>
    <submittedName>
        <fullName evidence="3">Uncharacterized protein</fullName>
    </submittedName>
</protein>
<feature type="coiled-coil region" evidence="1">
    <location>
        <begin position="387"/>
        <end position="414"/>
    </location>
</feature>
<name>A0AA38VTQ2_9PEZI</name>
<feature type="compositionally biased region" description="Polar residues" evidence="2">
    <location>
        <begin position="484"/>
        <end position="511"/>
    </location>
</feature>
<feature type="region of interest" description="Disordered" evidence="2">
    <location>
        <begin position="482"/>
        <end position="523"/>
    </location>
</feature>
<reference evidence="3" key="1">
    <citation type="submission" date="2022-07" db="EMBL/GenBank/DDBJ databases">
        <title>Fungi with potential for degradation of polypropylene.</title>
        <authorList>
            <person name="Gostincar C."/>
        </authorList>
    </citation>
    <scope>NUCLEOTIDE SEQUENCE</scope>
    <source>
        <strain evidence="3">EXF-13308</strain>
    </source>
</reference>
<evidence type="ECO:0000256" key="2">
    <source>
        <dbReference type="SAM" id="MobiDB-lite"/>
    </source>
</evidence>
<feature type="compositionally biased region" description="Acidic residues" evidence="2">
    <location>
        <begin position="99"/>
        <end position="120"/>
    </location>
</feature>
<proteinExistence type="predicted"/>
<dbReference type="Proteomes" id="UP001174694">
    <property type="component" value="Unassembled WGS sequence"/>
</dbReference>
<keyword evidence="4" id="KW-1185">Reference proteome</keyword>
<sequence>MNGYSSRDQDVAEILANIRDHRLPTHHARATHHRRSPARPTGIRAAAAARAAQPDDESDPDLEIDFVPSAPSQQEAQHKKQPQQERSASYRNGRRPPDDQETEEGDEEEEEEEGGADGQDEANGLHMNLRSSNKRKVPPASDAAAAEAIDTEVPSNTHHNNTTTTTATVKAGDLANGNSSRNSIVKKQWESSALALRQSARILDHWKLESLDEILPDLHPEHWGEHLIRHIWRLARNGYPLLLVRTKLREAVKERLAGEKDFQGYGASNSASRPFLTRPDAEKVWIKLSTDNTIRTEKLEHRPTPKRPVPQKRKQAPAADRQSTSDAAVRARSPSPALLPEITVRDAFSATAAKTPVPLDDASPSFTPVPTKPHVERSAKRRFTTLEAELTSDLESLQLDLRVATAEYDRLKHLLGTAEATLQGKKAVIDERYTELAKRKELVARVVMDHAAALSDLTRFRELYHGLLHAEALDDEGVLEKSVGSATSNGSTPTPANNGSRRDSQAFQQNGGKDGSPLSPPAASAFSHLVEALESQKQHFETAGLVTLKQREAELAESLAQLEHDTKLGELRAALQEKHAVLEGLKKEETDLMEGLHDLKHLKRMRTGD</sequence>
<dbReference type="EMBL" id="JANBVO010000015">
    <property type="protein sequence ID" value="KAJ9145004.1"/>
    <property type="molecule type" value="Genomic_DNA"/>
</dbReference>
<accession>A0AA38VTQ2</accession>
<feature type="region of interest" description="Disordered" evidence="2">
    <location>
        <begin position="295"/>
        <end position="342"/>
    </location>
</feature>
<evidence type="ECO:0000313" key="4">
    <source>
        <dbReference type="Proteomes" id="UP001174694"/>
    </source>
</evidence>
<evidence type="ECO:0000313" key="3">
    <source>
        <dbReference type="EMBL" id="KAJ9145004.1"/>
    </source>
</evidence>
<feature type="coiled-coil region" evidence="1">
    <location>
        <begin position="545"/>
        <end position="588"/>
    </location>
</feature>
<feature type="compositionally biased region" description="Acidic residues" evidence="2">
    <location>
        <begin position="54"/>
        <end position="64"/>
    </location>
</feature>
<dbReference type="AlphaFoldDB" id="A0AA38VTQ2"/>
<keyword evidence="1" id="KW-0175">Coiled coil</keyword>
<feature type="compositionally biased region" description="Basic residues" evidence="2">
    <location>
        <begin position="24"/>
        <end position="37"/>
    </location>
</feature>
<organism evidence="3 4">
    <name type="scientific">Pleurostoma richardsiae</name>
    <dbReference type="NCBI Taxonomy" id="41990"/>
    <lineage>
        <taxon>Eukaryota</taxon>
        <taxon>Fungi</taxon>
        <taxon>Dikarya</taxon>
        <taxon>Ascomycota</taxon>
        <taxon>Pezizomycotina</taxon>
        <taxon>Sordariomycetes</taxon>
        <taxon>Sordariomycetidae</taxon>
        <taxon>Calosphaeriales</taxon>
        <taxon>Pleurostomataceae</taxon>
        <taxon>Pleurostoma</taxon>
    </lineage>
</organism>
<feature type="region of interest" description="Disordered" evidence="2">
    <location>
        <begin position="1"/>
        <end position="124"/>
    </location>
</feature>
<gene>
    <name evidence="3" type="ORF">NKR23_g5611</name>
</gene>
<feature type="region of interest" description="Disordered" evidence="2">
    <location>
        <begin position="355"/>
        <end position="378"/>
    </location>
</feature>